<keyword evidence="3" id="KW-1185">Reference proteome</keyword>
<dbReference type="Proteomes" id="UP000039865">
    <property type="component" value="Unassembled WGS sequence"/>
</dbReference>
<reference evidence="2 3" key="1">
    <citation type="submission" date="2014-06" db="EMBL/GenBank/DDBJ databases">
        <authorList>
            <person name="Swart Estienne"/>
        </authorList>
    </citation>
    <scope>NUCLEOTIDE SEQUENCE [LARGE SCALE GENOMIC DNA]</scope>
    <source>
        <strain evidence="2 3">130c</strain>
    </source>
</reference>
<dbReference type="EMBL" id="CCKQ01011862">
    <property type="protein sequence ID" value="CDW83449.1"/>
    <property type="molecule type" value="Genomic_DNA"/>
</dbReference>
<feature type="compositionally biased region" description="Basic and acidic residues" evidence="1">
    <location>
        <begin position="145"/>
        <end position="154"/>
    </location>
</feature>
<dbReference type="InParanoid" id="A0A078AMR8"/>
<feature type="compositionally biased region" description="Polar residues" evidence="1">
    <location>
        <begin position="105"/>
        <end position="144"/>
    </location>
</feature>
<evidence type="ECO:0000313" key="3">
    <source>
        <dbReference type="Proteomes" id="UP000039865"/>
    </source>
</evidence>
<accession>A0A078AMR8</accession>
<feature type="region of interest" description="Disordered" evidence="1">
    <location>
        <begin position="1"/>
        <end position="81"/>
    </location>
</feature>
<evidence type="ECO:0000256" key="1">
    <source>
        <dbReference type="SAM" id="MobiDB-lite"/>
    </source>
</evidence>
<feature type="region of interest" description="Disordered" evidence="1">
    <location>
        <begin position="105"/>
        <end position="155"/>
    </location>
</feature>
<protein>
    <submittedName>
        <fullName evidence="2">Uncharacterized protein</fullName>
    </submittedName>
</protein>
<proteinExistence type="predicted"/>
<feature type="compositionally biased region" description="Polar residues" evidence="1">
    <location>
        <begin position="51"/>
        <end position="66"/>
    </location>
</feature>
<name>A0A078AMR8_STYLE</name>
<evidence type="ECO:0000313" key="2">
    <source>
        <dbReference type="EMBL" id="CDW83449.1"/>
    </source>
</evidence>
<gene>
    <name evidence="2" type="primary">Contig10509.g11214</name>
    <name evidence="2" type="ORF">STYLEM_12495</name>
</gene>
<dbReference type="AlphaFoldDB" id="A0A078AMR8"/>
<organism evidence="2 3">
    <name type="scientific">Stylonychia lemnae</name>
    <name type="common">Ciliate</name>
    <dbReference type="NCBI Taxonomy" id="5949"/>
    <lineage>
        <taxon>Eukaryota</taxon>
        <taxon>Sar</taxon>
        <taxon>Alveolata</taxon>
        <taxon>Ciliophora</taxon>
        <taxon>Intramacronucleata</taxon>
        <taxon>Spirotrichea</taxon>
        <taxon>Stichotrichia</taxon>
        <taxon>Sporadotrichida</taxon>
        <taxon>Oxytrichidae</taxon>
        <taxon>Stylonychinae</taxon>
        <taxon>Stylonychia</taxon>
    </lineage>
</organism>
<sequence>MNKIPLIDVKSKMNMHHLSEKESQNSSAHNSRKPVETESEHISGSIDDSENSGIHNDSPLFSPTSLRRNDPFKSMTGFRPQESVQQNFFLEDITSQNNKNLKSQYYLQSNDNPFTNSSESQQSNNKASRGVISDQSKSRNGTSDFKNENSESQKRLQLTLKKMKTDIMDNKVVIEQDDE</sequence>